<organism evidence="1 2">
    <name type="scientific">Actinomycetospora rhizophila</name>
    <dbReference type="NCBI Taxonomy" id="1416876"/>
    <lineage>
        <taxon>Bacteria</taxon>
        <taxon>Bacillati</taxon>
        <taxon>Actinomycetota</taxon>
        <taxon>Actinomycetes</taxon>
        <taxon>Pseudonocardiales</taxon>
        <taxon>Pseudonocardiaceae</taxon>
        <taxon>Actinomycetospora</taxon>
    </lineage>
</organism>
<evidence type="ECO:0000313" key="1">
    <source>
        <dbReference type="EMBL" id="MFC5140055.1"/>
    </source>
</evidence>
<accession>A0ABV9ZIE4</accession>
<reference evidence="2" key="1">
    <citation type="journal article" date="2019" name="Int. J. Syst. Evol. Microbiol.">
        <title>The Global Catalogue of Microorganisms (GCM) 10K type strain sequencing project: providing services to taxonomists for standard genome sequencing and annotation.</title>
        <authorList>
            <consortium name="The Broad Institute Genomics Platform"/>
            <consortium name="The Broad Institute Genome Sequencing Center for Infectious Disease"/>
            <person name="Wu L."/>
            <person name="Ma J."/>
        </authorList>
    </citation>
    <scope>NUCLEOTIDE SEQUENCE [LARGE SCALE GENOMIC DNA]</scope>
    <source>
        <strain evidence="2">XZYJ18</strain>
    </source>
</reference>
<protein>
    <submittedName>
        <fullName evidence="1">Uncharacterized protein</fullName>
    </submittedName>
</protein>
<dbReference type="EMBL" id="JBHSKG010000009">
    <property type="protein sequence ID" value="MFC5140055.1"/>
    <property type="molecule type" value="Genomic_DNA"/>
</dbReference>
<proteinExistence type="predicted"/>
<dbReference type="Proteomes" id="UP001596175">
    <property type="component" value="Unassembled WGS sequence"/>
</dbReference>
<dbReference type="RefSeq" id="WP_378022236.1">
    <property type="nucleotide sequence ID" value="NZ_JBHSKG010000009.1"/>
</dbReference>
<gene>
    <name evidence="1" type="ORF">ACFPK1_17575</name>
</gene>
<evidence type="ECO:0000313" key="2">
    <source>
        <dbReference type="Proteomes" id="UP001596175"/>
    </source>
</evidence>
<keyword evidence="2" id="KW-1185">Reference proteome</keyword>
<sequence length="56" mass="6172">MSVDAPPRPATRVTRHGHVHDRTCYWDVFACRWAGPAHPDLARPATVPAPRTSPEG</sequence>
<comment type="caution">
    <text evidence="1">The sequence shown here is derived from an EMBL/GenBank/DDBJ whole genome shotgun (WGS) entry which is preliminary data.</text>
</comment>
<name>A0ABV9ZIE4_9PSEU</name>